<protein>
    <submittedName>
        <fullName evidence="2">N-acetyltransferase</fullName>
    </submittedName>
</protein>
<name>A0A2N0DAB5_RHISU</name>
<proteinExistence type="predicted"/>
<reference evidence="2 3" key="2">
    <citation type="submission" date="2017-12" db="EMBL/GenBank/DDBJ databases">
        <title>Genome sequence of Rhizobium sullae HCNT1 isolated from Sulla coronaria nodules and featuring peculiar denitrification phenotypes.</title>
        <authorList>
            <person name="De Diego-Diaz B."/>
            <person name="Treu L."/>
            <person name="Campanaro S."/>
            <person name="Da Silva Duarte V."/>
            <person name="Basaglia M."/>
            <person name="Favaro L."/>
            <person name="Casella S."/>
            <person name="Squartini A."/>
        </authorList>
    </citation>
    <scope>NUCLEOTIDE SEQUENCE [LARGE SCALE GENOMIC DNA]</scope>
    <source>
        <strain evidence="2 3">HCNT1</strain>
    </source>
</reference>
<sequence length="205" mass="23078">MFATPSLMDIEMTDAIDLEFSPDFHLYPLHDEGGAGARTRQFCLDVIKEFYGFDYRPDWHGDLDSLLMPPAGNHFSSLHRGGFWIVENRRGDIIATTGIRHLGWKPNCAALFSDLYGDGTGIASLWRQYVRKDMRGRGLGKKLAALGEKEALRRGYERMYLHASSNASATVGFWKSRGYVAIADDDETIHFDKLLTHHLPQVATA</sequence>
<dbReference type="SUPFAM" id="SSF55729">
    <property type="entry name" value="Acyl-CoA N-acyltransferases (Nat)"/>
    <property type="match status" value="1"/>
</dbReference>
<organism evidence="2 3">
    <name type="scientific">Rhizobium sullae</name>
    <name type="common">Rhizobium hedysari</name>
    <dbReference type="NCBI Taxonomy" id="50338"/>
    <lineage>
        <taxon>Bacteria</taxon>
        <taxon>Pseudomonadati</taxon>
        <taxon>Pseudomonadota</taxon>
        <taxon>Alphaproteobacteria</taxon>
        <taxon>Hyphomicrobiales</taxon>
        <taxon>Rhizobiaceae</taxon>
        <taxon>Rhizobium/Agrobacterium group</taxon>
        <taxon>Rhizobium</taxon>
    </lineage>
</organism>
<dbReference type="InterPro" id="IPR016181">
    <property type="entry name" value="Acyl_CoA_acyltransferase"/>
</dbReference>
<keyword evidence="2" id="KW-0808">Transferase</keyword>
<comment type="caution">
    <text evidence="2">The sequence shown here is derived from an EMBL/GenBank/DDBJ whole genome shotgun (WGS) entry which is preliminary data.</text>
</comment>
<dbReference type="InterPro" id="IPR000182">
    <property type="entry name" value="GNAT_dom"/>
</dbReference>
<feature type="domain" description="N-acetyltransferase" evidence="1">
    <location>
        <begin position="24"/>
        <end position="200"/>
    </location>
</feature>
<evidence type="ECO:0000313" key="3">
    <source>
        <dbReference type="Proteomes" id="UP000232164"/>
    </source>
</evidence>
<dbReference type="EMBL" id="PIQN01000008">
    <property type="protein sequence ID" value="PKA43055.1"/>
    <property type="molecule type" value="Genomic_DNA"/>
</dbReference>
<dbReference type="AlphaFoldDB" id="A0A2N0DAB5"/>
<dbReference type="CDD" id="cd04301">
    <property type="entry name" value="NAT_SF"/>
    <property type="match status" value="1"/>
</dbReference>
<accession>A0A2N0DAB5</accession>
<dbReference type="PROSITE" id="PS51186">
    <property type="entry name" value="GNAT"/>
    <property type="match status" value="1"/>
</dbReference>
<dbReference type="STRING" id="1041146.GCA_000427985_04159"/>
<reference evidence="2 3" key="1">
    <citation type="submission" date="2017-11" db="EMBL/GenBank/DDBJ databases">
        <authorList>
            <person name="Han C.G."/>
        </authorList>
    </citation>
    <scope>NUCLEOTIDE SEQUENCE [LARGE SCALE GENOMIC DNA]</scope>
    <source>
        <strain evidence="2 3">HCNT1</strain>
    </source>
</reference>
<dbReference type="Pfam" id="PF00583">
    <property type="entry name" value="Acetyltransf_1"/>
    <property type="match status" value="1"/>
</dbReference>
<dbReference type="GO" id="GO:0016747">
    <property type="term" value="F:acyltransferase activity, transferring groups other than amino-acyl groups"/>
    <property type="evidence" value="ECO:0007669"/>
    <property type="project" value="InterPro"/>
</dbReference>
<dbReference type="Proteomes" id="UP000232164">
    <property type="component" value="Unassembled WGS sequence"/>
</dbReference>
<gene>
    <name evidence="2" type="ORF">CWR43_13395</name>
</gene>
<evidence type="ECO:0000259" key="1">
    <source>
        <dbReference type="PROSITE" id="PS51186"/>
    </source>
</evidence>
<dbReference type="Gene3D" id="3.40.630.30">
    <property type="match status" value="1"/>
</dbReference>
<evidence type="ECO:0000313" key="2">
    <source>
        <dbReference type="EMBL" id="PKA43055.1"/>
    </source>
</evidence>